<feature type="chain" id="PRO_5046076211" evidence="3">
    <location>
        <begin position="22"/>
        <end position="198"/>
    </location>
</feature>
<dbReference type="Gene3D" id="2.60.40.1240">
    <property type="match status" value="1"/>
</dbReference>
<keyword evidence="1 3" id="KW-0732">Signal</keyword>
<dbReference type="InterPro" id="IPR029050">
    <property type="entry name" value="Immunoprotect_excell_Ig-like"/>
</dbReference>
<gene>
    <name evidence="5" type="ORF">OEV82_03860</name>
</gene>
<name>A0ABT2WDQ2_9BACI</name>
<evidence type="ECO:0000313" key="6">
    <source>
        <dbReference type="Proteomes" id="UP001208656"/>
    </source>
</evidence>
<comment type="caution">
    <text evidence="5">The sequence shown here is derived from an EMBL/GenBank/DDBJ whole genome shotgun (WGS) entry which is preliminary data.</text>
</comment>
<feature type="region of interest" description="Disordered" evidence="2">
    <location>
        <begin position="23"/>
        <end position="45"/>
    </location>
</feature>
<evidence type="ECO:0000256" key="1">
    <source>
        <dbReference type="ARBA" id="ARBA00022729"/>
    </source>
</evidence>
<feature type="compositionally biased region" description="Basic and acidic residues" evidence="2">
    <location>
        <begin position="26"/>
        <end position="45"/>
    </location>
</feature>
<feature type="signal peptide" evidence="3">
    <location>
        <begin position="1"/>
        <end position="21"/>
    </location>
</feature>
<dbReference type="RefSeq" id="WP_173661800.1">
    <property type="nucleotide sequence ID" value="NZ_JAOUSE010000006.1"/>
</dbReference>
<reference evidence="5 6" key="1">
    <citation type="submission" date="2022-10" db="EMBL/GenBank/DDBJ databases">
        <title>Description of Fervidibacillus gen. nov. in the family Fervidibacillaceae fam. nov. with two species, Fervidibacillus albus sp. nov., and Fervidibacillus halotolerans sp. nov., isolated from tidal flat sediments.</title>
        <authorList>
            <person name="Kwon K.K."/>
            <person name="Yang S.-H."/>
        </authorList>
    </citation>
    <scope>NUCLEOTIDE SEQUENCE [LARGE SCALE GENOMIC DNA]</scope>
    <source>
        <strain evidence="5 6">DSM 23332</strain>
    </source>
</reference>
<organism evidence="5 6">
    <name type="scientific">Pallidibacillus thermolactis</name>
    <dbReference type="NCBI Taxonomy" id="251051"/>
    <lineage>
        <taxon>Bacteria</taxon>
        <taxon>Bacillati</taxon>
        <taxon>Bacillota</taxon>
        <taxon>Bacilli</taxon>
        <taxon>Bacillales</taxon>
        <taxon>Bacillaceae</taxon>
        <taxon>Pallidibacillus</taxon>
    </lineage>
</organism>
<protein>
    <submittedName>
        <fullName evidence="5">DUF4352 domain-containing protein</fullName>
    </submittedName>
</protein>
<dbReference type="InterPro" id="IPR029051">
    <property type="entry name" value="DUF4352"/>
</dbReference>
<dbReference type="Pfam" id="PF11611">
    <property type="entry name" value="DUF4352"/>
    <property type="match status" value="1"/>
</dbReference>
<sequence length="198" mass="22045">MKKWFKLLTSILLVFSLTACGENGTDEGKNKDTEEVHENHDQDDKVKESEIGKLTVVKQKKDLNQTIKSGPMNITITSIQAATLQPNDEYKEAFFDNKDEVTIVTIAMKVENTSEDTISIYPNQAALTTNTGEQVDADMLLSDDIGGEFFGKVNKEGDVIFQLDAPADEITKVKYIVDGAHDTDYNSLSDQIQVDLEF</sequence>
<evidence type="ECO:0000256" key="3">
    <source>
        <dbReference type="SAM" id="SignalP"/>
    </source>
</evidence>
<evidence type="ECO:0000256" key="2">
    <source>
        <dbReference type="SAM" id="MobiDB-lite"/>
    </source>
</evidence>
<dbReference type="PROSITE" id="PS51257">
    <property type="entry name" value="PROKAR_LIPOPROTEIN"/>
    <property type="match status" value="1"/>
</dbReference>
<dbReference type="Proteomes" id="UP001208656">
    <property type="component" value="Unassembled WGS sequence"/>
</dbReference>
<evidence type="ECO:0000259" key="4">
    <source>
        <dbReference type="Pfam" id="PF11611"/>
    </source>
</evidence>
<evidence type="ECO:0000313" key="5">
    <source>
        <dbReference type="EMBL" id="MCU9593592.1"/>
    </source>
</evidence>
<accession>A0ABT2WDQ2</accession>
<keyword evidence="6" id="KW-1185">Reference proteome</keyword>
<feature type="domain" description="DUF4352" evidence="4">
    <location>
        <begin position="63"/>
        <end position="156"/>
    </location>
</feature>
<dbReference type="EMBL" id="JAOUSE010000006">
    <property type="protein sequence ID" value="MCU9593592.1"/>
    <property type="molecule type" value="Genomic_DNA"/>
</dbReference>
<proteinExistence type="predicted"/>